<keyword evidence="2" id="KW-1185">Reference proteome</keyword>
<reference evidence="3" key="3">
    <citation type="submission" date="2025-08" db="UniProtKB">
        <authorList>
            <consortium name="RefSeq"/>
        </authorList>
    </citation>
    <scope>IDENTIFICATION</scope>
    <source>
        <strain evidence="3">NI907</strain>
    </source>
</reference>
<sequence>MPDGVLVSSSTRDRGKSSPTRVCTITTSTRQHSPICTKPFRPLMRCFYTDTPAEGGGNFKKKKKKKKPCATSR</sequence>
<reference evidence="3" key="1">
    <citation type="journal article" date="2019" name="Mol. Biol. Evol.">
        <title>Blast fungal genomes show frequent chromosomal changes, gene gains and losses, and effector gene turnover.</title>
        <authorList>
            <person name="Gomez Luciano L.B."/>
            <person name="Jason Tsai I."/>
            <person name="Chuma I."/>
            <person name="Tosa Y."/>
            <person name="Chen Y.H."/>
            <person name="Li J.Y."/>
            <person name="Li M.Y."/>
            <person name="Jade Lu M.Y."/>
            <person name="Nakayashiki H."/>
            <person name="Li W.H."/>
        </authorList>
    </citation>
    <scope>NUCLEOTIDE SEQUENCE</scope>
    <source>
        <strain evidence="3">NI907</strain>
    </source>
</reference>
<organism evidence="2 3">
    <name type="scientific">Pyricularia grisea</name>
    <name type="common">Crabgrass-specific blast fungus</name>
    <name type="synonym">Magnaporthe grisea</name>
    <dbReference type="NCBI Taxonomy" id="148305"/>
    <lineage>
        <taxon>Eukaryota</taxon>
        <taxon>Fungi</taxon>
        <taxon>Dikarya</taxon>
        <taxon>Ascomycota</taxon>
        <taxon>Pezizomycotina</taxon>
        <taxon>Sordariomycetes</taxon>
        <taxon>Sordariomycetidae</taxon>
        <taxon>Magnaporthales</taxon>
        <taxon>Pyriculariaceae</taxon>
        <taxon>Pyricularia</taxon>
    </lineage>
</organism>
<dbReference type="AlphaFoldDB" id="A0A6P8B8I1"/>
<feature type="region of interest" description="Disordered" evidence="1">
    <location>
        <begin position="51"/>
        <end position="73"/>
    </location>
</feature>
<feature type="non-terminal residue" evidence="3">
    <location>
        <position position="73"/>
    </location>
</feature>
<evidence type="ECO:0000313" key="2">
    <source>
        <dbReference type="Proteomes" id="UP000515153"/>
    </source>
</evidence>
<accession>A0A6P8B8I1</accession>
<dbReference type="Proteomes" id="UP000515153">
    <property type="component" value="Unplaced"/>
</dbReference>
<name>A0A6P8B8I1_PYRGI</name>
<gene>
    <name evidence="3" type="ORF">PgNI_04727</name>
</gene>
<dbReference type="GeneID" id="41959679"/>
<feature type="region of interest" description="Disordered" evidence="1">
    <location>
        <begin position="1"/>
        <end position="21"/>
    </location>
</feature>
<reference evidence="3" key="2">
    <citation type="submission" date="2019-10" db="EMBL/GenBank/DDBJ databases">
        <authorList>
            <consortium name="NCBI Genome Project"/>
        </authorList>
    </citation>
    <scope>NUCLEOTIDE SEQUENCE</scope>
    <source>
        <strain evidence="3">NI907</strain>
    </source>
</reference>
<proteinExistence type="predicted"/>
<evidence type="ECO:0000313" key="3">
    <source>
        <dbReference type="RefSeq" id="XP_030983521.1"/>
    </source>
</evidence>
<dbReference type="RefSeq" id="XP_030983521.1">
    <property type="nucleotide sequence ID" value="XM_031124770.1"/>
</dbReference>
<protein>
    <submittedName>
        <fullName evidence="3">Uncharacterized protein</fullName>
    </submittedName>
</protein>
<dbReference type="KEGG" id="pgri:PgNI_04727"/>
<feature type="compositionally biased region" description="Basic residues" evidence="1">
    <location>
        <begin position="59"/>
        <end position="73"/>
    </location>
</feature>
<evidence type="ECO:0000256" key="1">
    <source>
        <dbReference type="SAM" id="MobiDB-lite"/>
    </source>
</evidence>